<name>A0AAW5KH29_9FIRM</name>
<sequence>MNLLVNNEANECVELLINTLAACHFKKFIECVNKKENWTAELCWCFFEKSNDNKEYYQFETFEGDTYRMSYNDFLDIVKLAIIRFYLGTNDVKIKESLKEYIKNTVFDSILDNIDPSLASGVPLVYGQ</sequence>
<gene>
    <name evidence="1" type="ORF">NE632_05485</name>
</gene>
<proteinExistence type="predicted"/>
<evidence type="ECO:0000313" key="1">
    <source>
        <dbReference type="EMBL" id="MCQ5152755.1"/>
    </source>
</evidence>
<reference evidence="1" key="1">
    <citation type="submission" date="2022-06" db="EMBL/GenBank/DDBJ databases">
        <title>Isolation of gut microbiota from human fecal samples.</title>
        <authorList>
            <person name="Pamer E.G."/>
            <person name="Barat B."/>
            <person name="Waligurski E."/>
            <person name="Medina S."/>
            <person name="Paddock L."/>
            <person name="Mostad J."/>
        </authorList>
    </citation>
    <scope>NUCLEOTIDE SEQUENCE</scope>
    <source>
        <strain evidence="1">DFI.5.57</strain>
    </source>
</reference>
<organism evidence="1 2">
    <name type="scientific">Ruminococcus bicirculans</name>
    <name type="common">ex Wegman et al. 2014</name>
    <dbReference type="NCBI Taxonomy" id="1160721"/>
    <lineage>
        <taxon>Bacteria</taxon>
        <taxon>Bacillati</taxon>
        <taxon>Bacillota</taxon>
        <taxon>Clostridia</taxon>
        <taxon>Eubacteriales</taxon>
        <taxon>Oscillospiraceae</taxon>
        <taxon>Ruminococcus</taxon>
    </lineage>
</organism>
<evidence type="ECO:0000313" key="2">
    <source>
        <dbReference type="Proteomes" id="UP001206236"/>
    </source>
</evidence>
<accession>A0AAW5KH29</accession>
<dbReference type="Proteomes" id="UP001206236">
    <property type="component" value="Unassembled WGS sequence"/>
</dbReference>
<comment type="caution">
    <text evidence="1">The sequence shown here is derived from an EMBL/GenBank/DDBJ whole genome shotgun (WGS) entry which is preliminary data.</text>
</comment>
<dbReference type="EMBL" id="JANGCN010000009">
    <property type="protein sequence ID" value="MCQ5152755.1"/>
    <property type="molecule type" value="Genomic_DNA"/>
</dbReference>
<dbReference type="RefSeq" id="WP_117864180.1">
    <property type="nucleotide sequence ID" value="NZ_DAWBZA010000098.1"/>
</dbReference>
<dbReference type="AlphaFoldDB" id="A0AAW5KH29"/>
<protein>
    <submittedName>
        <fullName evidence="1">Uncharacterized protein</fullName>
    </submittedName>
</protein>